<dbReference type="AlphaFoldDB" id="A0ABD4TKJ4"/>
<evidence type="ECO:0008006" key="3">
    <source>
        <dbReference type="Google" id="ProtNLM"/>
    </source>
</evidence>
<name>A0ABD4TKJ4_9EURY</name>
<dbReference type="EMBL" id="VOTZ01000003">
    <property type="protein sequence ID" value="MCQ1537800.1"/>
    <property type="molecule type" value="Genomic_DNA"/>
</dbReference>
<gene>
    <name evidence="1" type="ORF">FTO68_02190</name>
</gene>
<dbReference type="Pfam" id="PF02596">
    <property type="entry name" value="DUF169"/>
    <property type="match status" value="1"/>
</dbReference>
<proteinExistence type="predicted"/>
<keyword evidence="2" id="KW-1185">Reference proteome</keyword>
<organism evidence="1 2">
    <name type="scientific">Methanocalculus taiwanensis</name>
    <dbReference type="NCBI Taxonomy" id="106207"/>
    <lineage>
        <taxon>Archaea</taxon>
        <taxon>Methanobacteriati</taxon>
        <taxon>Methanobacteriota</taxon>
        <taxon>Stenosarchaea group</taxon>
        <taxon>Methanomicrobia</taxon>
        <taxon>Methanomicrobiales</taxon>
        <taxon>Methanocalculaceae</taxon>
        <taxon>Methanocalculus</taxon>
    </lineage>
</organism>
<evidence type="ECO:0000313" key="1">
    <source>
        <dbReference type="EMBL" id="MCQ1537800.1"/>
    </source>
</evidence>
<dbReference type="PANTHER" id="PTHR37954">
    <property type="entry name" value="BLL4979 PROTEIN"/>
    <property type="match status" value="1"/>
</dbReference>
<protein>
    <recommendedName>
        <fullName evidence="3">DUF169 domain-containing protein</fullName>
    </recommendedName>
</protein>
<dbReference type="PANTHER" id="PTHR37954:SF3">
    <property type="entry name" value="DUF169 DOMAIN-CONTAINING PROTEIN"/>
    <property type="match status" value="1"/>
</dbReference>
<dbReference type="RefSeq" id="WP_255331722.1">
    <property type="nucleotide sequence ID" value="NZ_VOTZ01000003.1"/>
</dbReference>
<comment type="caution">
    <text evidence="1">The sequence shown here is derived from an EMBL/GenBank/DDBJ whole genome shotgun (WGS) entry which is preliminary data.</text>
</comment>
<dbReference type="InterPro" id="IPR003748">
    <property type="entry name" value="DUF169"/>
</dbReference>
<evidence type="ECO:0000313" key="2">
    <source>
        <dbReference type="Proteomes" id="UP001524383"/>
    </source>
</evidence>
<sequence length="237" mass="25493">MDQMRTDLDFAAISALLKEQLGLKGSPVAIKLAGSEKEIPEGMEEAAEQMRHCQMVSLARNEGKCFYATTNKHNCMGGAWALGLRELTSSLKSGEFYFALGKYESWAACRRTIQNVPHLPSGDTYATLYSPLESTPFTPHVVLIIAEPRSMLKLAQSVLFRMGGRIYSEMSGIQSVCSDATATVYMSGKPNISLGCDGSRKFSGIADGEMVMGLPGELLGEIADSIPIVVGAPGSKK</sequence>
<accession>A0ABD4TKJ4</accession>
<reference evidence="1 2" key="1">
    <citation type="submission" date="2019-08" db="EMBL/GenBank/DDBJ databases">
        <authorList>
            <person name="Chen S.-C."/>
            <person name="Lai M.-C."/>
            <person name="You Y.-T."/>
        </authorList>
    </citation>
    <scope>NUCLEOTIDE SEQUENCE [LARGE SCALE GENOMIC DNA]</scope>
    <source>
        <strain evidence="1 2">P2F9704a</strain>
    </source>
</reference>
<dbReference type="Proteomes" id="UP001524383">
    <property type="component" value="Unassembled WGS sequence"/>
</dbReference>